<sequence>MEVEENQPQACKFPRMASGTGRSPDSSAKVVHQKMGLNELHYPKDEDDVQQKRPGRTVGAGTMAAIDESTHLRGWHHHSRIVRVSRASGGKDRHSKVLTSKGLRDRRVRLSVPTAIQFYDIQDRLGYDQPSKAVEWLIKAAADSISELPSLNGYFVGSPMGQQPSDEKRTSEENATDQNGFDSADVEMDGDNDLSSQYGQQNQNLSLSKSACSSTSETSKGSGSLSLSRSELRYNRVRARERARERTAKEKKETGGSQQPLNLISQSSSFTELLTGGIGMSNGVNTTTTSSSPSGSGHQNPTNSARQWTSAPMDYFGGGLLSTPLSRNSPGLVGHLQMANNQIPQALPIPPFTISNGSDGGTHHDLPPHHFSFVPEGYIPTSTPASSTGGEYNLNFTISTSSGSPAAGLGGLNRRTLQSNTSSQQSLLSHLQRFSAMDGPSSPHHQNVNMPFFIGTAVPLDSSHHHHHHSQFPSTFDGRLHLHHGYDGKEKPKS</sequence>
<evidence type="ECO:0000313" key="1">
    <source>
        <dbReference type="EMBL" id="KAI4303701.1"/>
    </source>
</evidence>
<keyword evidence="2" id="KW-1185">Reference proteome</keyword>
<name>A0ACB9L1M2_9MYRT</name>
<protein>
    <submittedName>
        <fullName evidence="1">Uncharacterized protein</fullName>
    </submittedName>
</protein>
<accession>A0ACB9L1M2</accession>
<dbReference type="EMBL" id="CM042891">
    <property type="protein sequence ID" value="KAI4303701.1"/>
    <property type="molecule type" value="Genomic_DNA"/>
</dbReference>
<proteinExistence type="predicted"/>
<reference evidence="2" key="1">
    <citation type="journal article" date="2023" name="Front. Plant Sci.">
        <title>Chromosomal-level genome assembly of Melastoma candidum provides insights into trichome evolution.</title>
        <authorList>
            <person name="Zhong Y."/>
            <person name="Wu W."/>
            <person name="Sun C."/>
            <person name="Zou P."/>
            <person name="Liu Y."/>
            <person name="Dai S."/>
            <person name="Zhou R."/>
        </authorList>
    </citation>
    <scope>NUCLEOTIDE SEQUENCE [LARGE SCALE GENOMIC DNA]</scope>
</reference>
<organism evidence="1 2">
    <name type="scientific">Melastoma candidum</name>
    <dbReference type="NCBI Taxonomy" id="119954"/>
    <lineage>
        <taxon>Eukaryota</taxon>
        <taxon>Viridiplantae</taxon>
        <taxon>Streptophyta</taxon>
        <taxon>Embryophyta</taxon>
        <taxon>Tracheophyta</taxon>
        <taxon>Spermatophyta</taxon>
        <taxon>Magnoliopsida</taxon>
        <taxon>eudicotyledons</taxon>
        <taxon>Gunneridae</taxon>
        <taxon>Pentapetalae</taxon>
        <taxon>rosids</taxon>
        <taxon>malvids</taxon>
        <taxon>Myrtales</taxon>
        <taxon>Melastomataceae</taxon>
        <taxon>Melastomatoideae</taxon>
        <taxon>Melastomateae</taxon>
        <taxon>Melastoma</taxon>
    </lineage>
</organism>
<evidence type="ECO:0000313" key="2">
    <source>
        <dbReference type="Proteomes" id="UP001057402"/>
    </source>
</evidence>
<gene>
    <name evidence="1" type="ORF">MLD38_039302</name>
</gene>
<comment type="caution">
    <text evidence="1">The sequence shown here is derived from an EMBL/GenBank/DDBJ whole genome shotgun (WGS) entry which is preliminary data.</text>
</comment>
<dbReference type="Proteomes" id="UP001057402">
    <property type="component" value="Chromosome 12"/>
</dbReference>